<proteinExistence type="predicted"/>
<organism evidence="2 3">
    <name type="scientific">Plasmodium vivax India VII</name>
    <dbReference type="NCBI Taxonomy" id="1077284"/>
    <lineage>
        <taxon>Eukaryota</taxon>
        <taxon>Sar</taxon>
        <taxon>Alveolata</taxon>
        <taxon>Apicomplexa</taxon>
        <taxon>Aconoidasida</taxon>
        <taxon>Haemosporida</taxon>
        <taxon>Plasmodiidae</taxon>
        <taxon>Plasmodium</taxon>
        <taxon>Plasmodium (Plasmodium)</taxon>
    </lineage>
</organism>
<evidence type="ECO:0000313" key="2">
    <source>
        <dbReference type="EMBL" id="KMZ79674.1"/>
    </source>
</evidence>
<keyword evidence="1" id="KW-1133">Transmembrane helix</keyword>
<dbReference type="EMBL" id="KQ234316">
    <property type="protein sequence ID" value="KMZ79674.1"/>
    <property type="molecule type" value="Genomic_DNA"/>
</dbReference>
<feature type="transmembrane region" description="Helical" evidence="1">
    <location>
        <begin position="272"/>
        <end position="291"/>
    </location>
</feature>
<reference evidence="2 3" key="1">
    <citation type="submission" date="2011-08" db="EMBL/GenBank/DDBJ databases">
        <title>The Genome Sequence of Plasmodium vivax India VII.</title>
        <authorList>
            <consortium name="The Broad Institute Genome Sequencing Platform"/>
            <consortium name="The Broad Institute Genome Sequencing Center for Infectious Disease"/>
            <person name="Neafsey D."/>
            <person name="Carlton J."/>
            <person name="Barnwell J."/>
            <person name="Collins W."/>
            <person name="Escalante A."/>
            <person name="Mullikin J."/>
            <person name="Saul A."/>
            <person name="Guigo R."/>
            <person name="Camara F."/>
            <person name="Young S.K."/>
            <person name="Zeng Q."/>
            <person name="Gargeya S."/>
            <person name="Fitzgerald M."/>
            <person name="Haas B."/>
            <person name="Abouelleil A."/>
            <person name="Alvarado L."/>
            <person name="Arachchi H.M."/>
            <person name="Berlin A."/>
            <person name="Brown A."/>
            <person name="Chapman S.B."/>
            <person name="Chen Z."/>
            <person name="Dunbar C."/>
            <person name="Freedman E."/>
            <person name="Gearin G."/>
            <person name="Gellesch M."/>
            <person name="Goldberg J."/>
            <person name="Griggs A."/>
            <person name="Gujja S."/>
            <person name="Heiman D."/>
            <person name="Howarth C."/>
            <person name="Larson L."/>
            <person name="Lui A."/>
            <person name="MacDonald P.J.P."/>
            <person name="Montmayeur A."/>
            <person name="Murphy C."/>
            <person name="Neiman D."/>
            <person name="Pearson M."/>
            <person name="Priest M."/>
            <person name="Roberts A."/>
            <person name="Saif S."/>
            <person name="Shea T."/>
            <person name="Shenoy N."/>
            <person name="Sisk P."/>
            <person name="Stolte C."/>
            <person name="Sykes S."/>
            <person name="Wortman J."/>
            <person name="Nusbaum C."/>
            <person name="Birren B."/>
        </authorList>
    </citation>
    <scope>NUCLEOTIDE SEQUENCE [LARGE SCALE GENOMIC DNA]</scope>
    <source>
        <strain evidence="2 3">India VII</strain>
    </source>
</reference>
<keyword evidence="1" id="KW-0812">Transmembrane</keyword>
<keyword evidence="1" id="KW-0472">Membrane</keyword>
<evidence type="ECO:0000313" key="3">
    <source>
        <dbReference type="Proteomes" id="UP000053562"/>
    </source>
</evidence>
<sequence length="301" mass="35728">MQKKKATFECVRRQLLKCSGKLFNEWSDHLSVIHPNGKLKREKIYNEAEHYIVTKKGINEKLNYIDLSSFNTYCSFYKLYVRDLVYFSGNAGANNGTSNPKTIIKRYFVRTDHLNSDPLDENSYIFISGAKKESLKGENENPPYSKIYNTVANIIHYYYVFFISKILDHTFYFVFSEGHKKENTTHSTSNSYVIYKNEVIYPFRDGQRGCGGVPFQEDYSHYDDLRDFYVIEICHCFNGITYRQNVYRLLKRLCRLYFNIELVPYIFQLPPVFYHILIILICSLTLSYIFYKIFLKYKSCF</sequence>
<name>A0A0J9SA45_PLAVI</name>
<dbReference type="Proteomes" id="UP000053562">
    <property type="component" value="Unassembled WGS sequence"/>
</dbReference>
<dbReference type="OrthoDB" id="374723at2759"/>
<evidence type="ECO:0000256" key="1">
    <source>
        <dbReference type="SAM" id="Phobius"/>
    </source>
</evidence>
<gene>
    <name evidence="2" type="ORF">PVIIG_00948</name>
</gene>
<dbReference type="AlphaFoldDB" id="A0A0J9SA45"/>
<accession>A0A0J9SA45</accession>
<protein>
    <submittedName>
        <fullName evidence="2">Uncharacterized protein</fullName>
    </submittedName>
</protein>